<dbReference type="Gene3D" id="3.40.50.300">
    <property type="entry name" value="P-loop containing nucleotide triphosphate hydrolases"/>
    <property type="match status" value="1"/>
</dbReference>
<dbReference type="GO" id="GO:0006355">
    <property type="term" value="P:regulation of DNA-templated transcription"/>
    <property type="evidence" value="ECO:0007669"/>
    <property type="project" value="InterPro"/>
</dbReference>
<feature type="domain" description="Sigma-54 factor interaction" evidence="5">
    <location>
        <begin position="299"/>
        <end position="524"/>
    </location>
</feature>
<gene>
    <name evidence="6" type="primary">acoR</name>
    <name evidence="6" type="ORF">GCM10011409_14780</name>
</gene>
<dbReference type="CDD" id="cd00009">
    <property type="entry name" value="AAA"/>
    <property type="match status" value="1"/>
</dbReference>
<keyword evidence="1" id="KW-0547">Nucleotide-binding</keyword>
<dbReference type="Gene3D" id="3.30.450.40">
    <property type="match status" value="1"/>
</dbReference>
<reference evidence="6" key="1">
    <citation type="journal article" date="2014" name="Int. J. Syst. Evol. Microbiol.">
        <title>Complete genome sequence of Corynebacterium casei LMG S-19264T (=DSM 44701T), isolated from a smear-ripened cheese.</title>
        <authorList>
            <consortium name="US DOE Joint Genome Institute (JGI-PGF)"/>
            <person name="Walter F."/>
            <person name="Albersmeier A."/>
            <person name="Kalinowski J."/>
            <person name="Ruckert C."/>
        </authorList>
    </citation>
    <scope>NUCLEOTIDE SEQUENCE</scope>
    <source>
        <strain evidence="6">CGMCC 1.15454</strain>
    </source>
</reference>
<keyword evidence="2" id="KW-0067">ATP-binding</keyword>
<evidence type="ECO:0000256" key="4">
    <source>
        <dbReference type="ARBA" id="ARBA00023163"/>
    </source>
</evidence>
<dbReference type="InterPro" id="IPR029016">
    <property type="entry name" value="GAF-like_dom_sf"/>
</dbReference>
<evidence type="ECO:0000313" key="7">
    <source>
        <dbReference type="Proteomes" id="UP000621492"/>
    </source>
</evidence>
<organism evidence="6 7">
    <name type="scientific">Lentibacillus populi</name>
    <dbReference type="NCBI Taxonomy" id="1827502"/>
    <lineage>
        <taxon>Bacteria</taxon>
        <taxon>Bacillati</taxon>
        <taxon>Bacillota</taxon>
        <taxon>Bacilli</taxon>
        <taxon>Bacillales</taxon>
        <taxon>Bacillaceae</taxon>
        <taxon>Lentibacillus</taxon>
    </lineage>
</organism>
<dbReference type="RefSeq" id="WP_088051496.1">
    <property type="nucleotide sequence ID" value="NZ_BMJD01000008.1"/>
</dbReference>
<dbReference type="InterPro" id="IPR027417">
    <property type="entry name" value="P-loop_NTPase"/>
</dbReference>
<dbReference type="InterPro" id="IPR025943">
    <property type="entry name" value="Sigma_54_int_dom_ATP-bd_2"/>
</dbReference>
<dbReference type="AlphaFoldDB" id="A0A9W5TW77"/>
<comment type="caution">
    <text evidence="6">The sequence shown here is derived from an EMBL/GenBank/DDBJ whole genome shotgun (WGS) entry which is preliminary data.</text>
</comment>
<dbReference type="InterPro" id="IPR009057">
    <property type="entry name" value="Homeodomain-like_sf"/>
</dbReference>
<dbReference type="Proteomes" id="UP000621492">
    <property type="component" value="Unassembled WGS sequence"/>
</dbReference>
<dbReference type="Pfam" id="PF02954">
    <property type="entry name" value="HTH_8"/>
    <property type="match status" value="1"/>
</dbReference>
<keyword evidence="3" id="KW-0805">Transcription regulation</keyword>
<sequence>MAIKPVSKENWRSFINDGCIEENNMPNELIDSWKLCRQQGVNPFNGVADRILDENDLKQRLKKNQLLIDLAEPHINKLGRFLRGWKFITVLTDKDGYILRSNGDRSVKQEANGIQFYEGAKWDEAEVGSNAIGLAQRFIKSFAIRGFEHFAVASQMWNCSASPILDHNKNLLGILNISSLYPSINHNYVLASVKLAADSISLNWRNKIQEDIELLMKNKYSLDPHSVVCTSDHIVYSLPRELLPSYHKYIGEPLKKFREEVKLCEIDIPITTGNRVIGYRIPIDMAEEEEASSVYFQGVTGTSKSFQKVLEAVRKVAPTNAAVHIYGETGTGKELVAQAIHENSSRADGPYVSLNCGAIPEQLLESELFGYEPGAFTGASKKGYKGKLEMADGGTLFLDEIGDMSESMQVALLRVLQQKELTRIGGDHSIKVNVRIISAANVDIRKLVQQGKMREDLFYRIYVFPITVPPLRERKEDIKALIKDYCRRTNWYPGWLNKLETIFTKGSWSGNIRELHNALERCNILFSDITPTDKDLHELMSSWDQFNQSDSGETFADFREQLEYNNIQQALTNNNGNVPQAAKELRISRSTLYRKMKRYNL</sequence>
<dbReference type="SUPFAM" id="SSF52540">
    <property type="entry name" value="P-loop containing nucleoside triphosphate hydrolases"/>
    <property type="match status" value="1"/>
</dbReference>
<evidence type="ECO:0000259" key="5">
    <source>
        <dbReference type="PROSITE" id="PS50045"/>
    </source>
</evidence>
<protein>
    <submittedName>
        <fullName evidence="6">Sigma-54-dependent Fis family transcriptional regulator</fullName>
    </submittedName>
</protein>
<dbReference type="PRINTS" id="PR01590">
    <property type="entry name" value="HTHFIS"/>
</dbReference>
<dbReference type="PROSITE" id="PS00676">
    <property type="entry name" value="SIGMA54_INTERACT_2"/>
    <property type="match status" value="1"/>
</dbReference>
<reference evidence="6" key="2">
    <citation type="submission" date="2020-09" db="EMBL/GenBank/DDBJ databases">
        <authorList>
            <person name="Sun Q."/>
            <person name="Zhou Y."/>
        </authorList>
    </citation>
    <scope>NUCLEOTIDE SEQUENCE</scope>
    <source>
        <strain evidence="6">CGMCC 1.15454</strain>
    </source>
</reference>
<dbReference type="GO" id="GO:0043565">
    <property type="term" value="F:sequence-specific DNA binding"/>
    <property type="evidence" value="ECO:0007669"/>
    <property type="project" value="InterPro"/>
</dbReference>
<dbReference type="PANTHER" id="PTHR32071">
    <property type="entry name" value="TRANSCRIPTIONAL REGULATORY PROTEIN"/>
    <property type="match status" value="1"/>
</dbReference>
<dbReference type="Pfam" id="PF25601">
    <property type="entry name" value="AAA_lid_14"/>
    <property type="match status" value="1"/>
</dbReference>
<evidence type="ECO:0000256" key="2">
    <source>
        <dbReference type="ARBA" id="ARBA00022840"/>
    </source>
</evidence>
<dbReference type="SMART" id="SM00382">
    <property type="entry name" value="AAA"/>
    <property type="match status" value="1"/>
</dbReference>
<dbReference type="PROSITE" id="PS50045">
    <property type="entry name" value="SIGMA54_INTERACT_4"/>
    <property type="match status" value="1"/>
</dbReference>
<dbReference type="InterPro" id="IPR002197">
    <property type="entry name" value="HTH_Fis"/>
</dbReference>
<evidence type="ECO:0000256" key="3">
    <source>
        <dbReference type="ARBA" id="ARBA00023015"/>
    </source>
</evidence>
<keyword evidence="4" id="KW-0804">Transcription</keyword>
<dbReference type="EMBL" id="BMJD01000008">
    <property type="protein sequence ID" value="GGB38326.1"/>
    <property type="molecule type" value="Genomic_DNA"/>
</dbReference>
<keyword evidence="7" id="KW-1185">Reference proteome</keyword>
<dbReference type="InterPro" id="IPR058031">
    <property type="entry name" value="AAA_lid_NorR"/>
</dbReference>
<dbReference type="Gene3D" id="1.10.8.60">
    <property type="match status" value="1"/>
</dbReference>
<dbReference type="InterPro" id="IPR003593">
    <property type="entry name" value="AAA+_ATPase"/>
</dbReference>
<name>A0A9W5TW77_9BACI</name>
<dbReference type="GO" id="GO:0005524">
    <property type="term" value="F:ATP binding"/>
    <property type="evidence" value="ECO:0007669"/>
    <property type="project" value="UniProtKB-KW"/>
</dbReference>
<evidence type="ECO:0000256" key="1">
    <source>
        <dbReference type="ARBA" id="ARBA00022741"/>
    </source>
</evidence>
<dbReference type="PANTHER" id="PTHR32071:SF101">
    <property type="entry name" value="ACETOIN DEHYDROGENASE OPERON TRANSCRIPTIONAL ACTIVATOR ACOR"/>
    <property type="match status" value="1"/>
</dbReference>
<dbReference type="SUPFAM" id="SSF46689">
    <property type="entry name" value="Homeodomain-like"/>
    <property type="match status" value="1"/>
</dbReference>
<evidence type="ECO:0000313" key="6">
    <source>
        <dbReference type="EMBL" id="GGB38326.1"/>
    </source>
</evidence>
<accession>A0A9W5TW77</accession>
<proteinExistence type="predicted"/>
<dbReference type="InterPro" id="IPR002078">
    <property type="entry name" value="Sigma_54_int"/>
</dbReference>
<dbReference type="Pfam" id="PF00158">
    <property type="entry name" value="Sigma54_activat"/>
    <property type="match status" value="1"/>
</dbReference>
<dbReference type="FunFam" id="3.40.50.300:FF:000006">
    <property type="entry name" value="DNA-binding transcriptional regulator NtrC"/>
    <property type="match status" value="1"/>
</dbReference>
<dbReference type="Gene3D" id="1.10.10.60">
    <property type="entry name" value="Homeodomain-like"/>
    <property type="match status" value="1"/>
</dbReference>